<evidence type="ECO:0000256" key="1">
    <source>
        <dbReference type="ARBA" id="ARBA00001962"/>
    </source>
</evidence>
<proteinExistence type="predicted"/>
<evidence type="ECO:0000256" key="6">
    <source>
        <dbReference type="ARBA" id="ARBA00023014"/>
    </source>
</evidence>
<protein>
    <submittedName>
        <fullName evidence="8">(2Fe-2S)-binding protein</fullName>
    </submittedName>
</protein>
<name>A0A211ZS07_9PROT</name>
<evidence type="ECO:0000313" key="8">
    <source>
        <dbReference type="EMBL" id="OWJ68072.1"/>
    </source>
</evidence>
<dbReference type="PRINTS" id="PR00090">
    <property type="entry name" value="RNGDIOXGNASE"/>
</dbReference>
<dbReference type="Gene3D" id="3.90.380.10">
    <property type="entry name" value="Naphthalene 1,2-dioxygenase Alpha Subunit, Chain A, domain 1"/>
    <property type="match status" value="2"/>
</dbReference>
<keyword evidence="6" id="KW-0411">Iron-sulfur</keyword>
<dbReference type="PROSITE" id="PS51296">
    <property type="entry name" value="RIESKE"/>
    <property type="match status" value="1"/>
</dbReference>
<dbReference type="PANTHER" id="PTHR43756">
    <property type="entry name" value="CHOLINE MONOOXYGENASE, CHLOROPLASTIC"/>
    <property type="match status" value="1"/>
</dbReference>
<dbReference type="InterPro" id="IPR036922">
    <property type="entry name" value="Rieske_2Fe-2S_sf"/>
</dbReference>
<sequence>MNIAVPTWSAADQAAGYSLPAPFFYDQGVYEAEREAIFLKSWHLVGHLSDFRETGDIVTETVLDQSVLVMKGADGQIRAFHNVCQHRGNRLVETRRSKARAITCGYHAWTYGLDGSLRGAPRTECLANFDKGQHGLKPVRVEIFGSFVFVNLDPAARPIADMAPGAEAEMRRFLPDLDRLVLVEEVDVPVAANWKVIQENSIEGYHFSFSGPVHRELAQLIDFDGYTLTPRGDWWTYIGPPKPGTTQAYGVKLEGATWQTDWFFNLGLFPNATIYAFPYSDVVGTFIMIPTGPETSILRFGYYGPEGRDLPEVTRACIRWMNEDLGPEDIQLNISNQKGLRSMGFRHGRYLIGETQDNRSEHLVRHFHQLCHRAIRPDAA</sequence>
<dbReference type="GO" id="GO:0016491">
    <property type="term" value="F:oxidoreductase activity"/>
    <property type="evidence" value="ECO:0007669"/>
    <property type="project" value="UniProtKB-KW"/>
</dbReference>
<evidence type="ECO:0000256" key="2">
    <source>
        <dbReference type="ARBA" id="ARBA00022714"/>
    </source>
</evidence>
<dbReference type="RefSeq" id="WP_088150185.1">
    <property type="nucleotide sequence ID" value="NZ_NHON01000008.1"/>
</dbReference>
<comment type="cofactor">
    <cofactor evidence="1">
        <name>Fe cation</name>
        <dbReference type="ChEBI" id="CHEBI:24875"/>
    </cofactor>
</comment>
<dbReference type="Proteomes" id="UP000196655">
    <property type="component" value="Unassembled WGS sequence"/>
</dbReference>
<dbReference type="OrthoDB" id="7456916at2"/>
<dbReference type="EMBL" id="NHON01000008">
    <property type="protein sequence ID" value="OWJ68072.1"/>
    <property type="molecule type" value="Genomic_DNA"/>
</dbReference>
<evidence type="ECO:0000256" key="4">
    <source>
        <dbReference type="ARBA" id="ARBA00023002"/>
    </source>
</evidence>
<keyword evidence="9" id="KW-1185">Reference proteome</keyword>
<organism evidence="8 9">
    <name type="scientific">Inquilinus limosus</name>
    <dbReference type="NCBI Taxonomy" id="171674"/>
    <lineage>
        <taxon>Bacteria</taxon>
        <taxon>Pseudomonadati</taxon>
        <taxon>Pseudomonadota</taxon>
        <taxon>Alphaproteobacteria</taxon>
        <taxon>Rhodospirillales</taxon>
        <taxon>Rhodospirillaceae</taxon>
        <taxon>Inquilinus</taxon>
    </lineage>
</organism>
<dbReference type="InterPro" id="IPR015879">
    <property type="entry name" value="Ring_hydroxy_dOase_asu_C_dom"/>
</dbReference>
<comment type="caution">
    <text evidence="8">The sequence shown here is derived from an EMBL/GenBank/DDBJ whole genome shotgun (WGS) entry which is preliminary data.</text>
</comment>
<evidence type="ECO:0000313" key="9">
    <source>
        <dbReference type="Proteomes" id="UP000196655"/>
    </source>
</evidence>
<dbReference type="Pfam" id="PF00355">
    <property type="entry name" value="Rieske"/>
    <property type="match status" value="1"/>
</dbReference>
<keyword evidence="5" id="KW-0408">Iron</keyword>
<dbReference type="GO" id="GO:0005506">
    <property type="term" value="F:iron ion binding"/>
    <property type="evidence" value="ECO:0007669"/>
    <property type="project" value="InterPro"/>
</dbReference>
<dbReference type="Pfam" id="PF00848">
    <property type="entry name" value="Ring_hydroxyl_A"/>
    <property type="match status" value="1"/>
</dbReference>
<dbReference type="CDD" id="cd03469">
    <property type="entry name" value="Rieske_RO_Alpha_N"/>
    <property type="match status" value="1"/>
</dbReference>
<dbReference type="Gene3D" id="2.102.10.10">
    <property type="entry name" value="Rieske [2Fe-2S] iron-sulphur domain"/>
    <property type="match status" value="1"/>
</dbReference>
<gene>
    <name evidence="8" type="ORF">BWR60_06435</name>
</gene>
<evidence type="ECO:0000256" key="3">
    <source>
        <dbReference type="ARBA" id="ARBA00022723"/>
    </source>
</evidence>
<keyword evidence="3" id="KW-0479">Metal-binding</keyword>
<dbReference type="SUPFAM" id="SSF50022">
    <property type="entry name" value="ISP domain"/>
    <property type="match status" value="1"/>
</dbReference>
<evidence type="ECO:0000259" key="7">
    <source>
        <dbReference type="PROSITE" id="PS51296"/>
    </source>
</evidence>
<dbReference type="InterPro" id="IPR001663">
    <property type="entry name" value="Rng_hydr_dOase-A"/>
</dbReference>
<dbReference type="GO" id="GO:0051537">
    <property type="term" value="F:2 iron, 2 sulfur cluster binding"/>
    <property type="evidence" value="ECO:0007669"/>
    <property type="project" value="UniProtKB-KW"/>
</dbReference>
<keyword evidence="2" id="KW-0001">2Fe-2S</keyword>
<keyword evidence="4" id="KW-0560">Oxidoreductase</keyword>
<reference evidence="9" key="1">
    <citation type="submission" date="2017-05" db="EMBL/GenBank/DDBJ databases">
        <authorList>
            <person name="Macchi M."/>
            <person name="Festa S."/>
            <person name="Coppotelli B.M."/>
            <person name="Morelli I.S."/>
        </authorList>
    </citation>
    <scope>NUCLEOTIDE SEQUENCE [LARGE SCALE GENOMIC DNA]</scope>
    <source>
        <strain evidence="9">I</strain>
    </source>
</reference>
<accession>A0A211ZS07</accession>
<evidence type="ECO:0000256" key="5">
    <source>
        <dbReference type="ARBA" id="ARBA00023004"/>
    </source>
</evidence>
<dbReference type="SUPFAM" id="SSF55961">
    <property type="entry name" value="Bet v1-like"/>
    <property type="match status" value="1"/>
</dbReference>
<feature type="domain" description="Rieske" evidence="7">
    <location>
        <begin position="42"/>
        <end position="150"/>
    </location>
</feature>
<dbReference type="InterPro" id="IPR017941">
    <property type="entry name" value="Rieske_2Fe-2S"/>
</dbReference>
<dbReference type="PANTHER" id="PTHR43756:SF5">
    <property type="entry name" value="CHOLINE MONOOXYGENASE, CHLOROPLASTIC"/>
    <property type="match status" value="1"/>
</dbReference>
<dbReference type="AlphaFoldDB" id="A0A211ZS07"/>